<dbReference type="PANTHER" id="PTHR42681:SF1">
    <property type="entry name" value="MALONYL-COA-ACYL CARRIER PROTEIN TRANSACYLASE, MITOCHONDRIAL"/>
    <property type="match status" value="1"/>
</dbReference>
<evidence type="ECO:0000256" key="1">
    <source>
        <dbReference type="ARBA" id="ARBA00013258"/>
    </source>
</evidence>
<organism evidence="6 7">
    <name type="scientific">Amycolatopsis iheyensis</name>
    <dbReference type="NCBI Taxonomy" id="2945988"/>
    <lineage>
        <taxon>Bacteria</taxon>
        <taxon>Bacillati</taxon>
        <taxon>Actinomycetota</taxon>
        <taxon>Actinomycetes</taxon>
        <taxon>Pseudonocardiales</taxon>
        <taxon>Pseudonocardiaceae</taxon>
        <taxon>Amycolatopsis</taxon>
    </lineage>
</organism>
<accession>A0A9X2SRQ0</accession>
<evidence type="ECO:0000256" key="2">
    <source>
        <dbReference type="ARBA" id="ARBA00022679"/>
    </source>
</evidence>
<dbReference type="Proteomes" id="UP001144096">
    <property type="component" value="Unassembled WGS sequence"/>
</dbReference>
<dbReference type="AlphaFoldDB" id="A0A9X2SRQ0"/>
<dbReference type="GO" id="GO:0004314">
    <property type="term" value="F:[acyl-carrier-protein] S-malonyltransferase activity"/>
    <property type="evidence" value="ECO:0007669"/>
    <property type="project" value="UniProtKB-EC"/>
</dbReference>
<dbReference type="PANTHER" id="PTHR42681">
    <property type="entry name" value="MALONYL-COA-ACYL CARRIER PROTEIN TRANSACYLASE, MITOCHONDRIAL"/>
    <property type="match status" value="1"/>
</dbReference>
<evidence type="ECO:0000256" key="4">
    <source>
        <dbReference type="ARBA" id="ARBA00048462"/>
    </source>
</evidence>
<dbReference type="RefSeq" id="WP_257927029.1">
    <property type="nucleotide sequence ID" value="NZ_JAMXQV010000046.1"/>
</dbReference>
<dbReference type="EC" id="2.3.1.39" evidence="1"/>
<dbReference type="Pfam" id="PF21124">
    <property type="entry name" value="VinK_C"/>
    <property type="match status" value="1"/>
</dbReference>
<protein>
    <recommendedName>
        <fullName evidence="1">[acyl-carrier-protein] S-malonyltransferase</fullName>
        <ecNumber evidence="1">2.3.1.39</ecNumber>
    </recommendedName>
</protein>
<dbReference type="GO" id="GO:0006633">
    <property type="term" value="P:fatty acid biosynthetic process"/>
    <property type="evidence" value="ECO:0007669"/>
    <property type="project" value="TreeGrafter"/>
</dbReference>
<dbReference type="GO" id="GO:0005829">
    <property type="term" value="C:cytosol"/>
    <property type="evidence" value="ECO:0007669"/>
    <property type="project" value="TreeGrafter"/>
</dbReference>
<sequence length="296" mass="31855">MSGTALVFPGMAPSRFEELTKFLVLDPRAQRRVAEADDVAGYSILDAYADSEDAYSPAAQLAFLVSCVALADGLTVRPDAVTGVSFGQKAAAVHSGALSFADAVRLTAVQAACEAEYFASQHQDVVTHTVTRVPDEGWRTVLGELSWAEISGVVDDGFHMVSLREGELAEFTRRISAVGGYSLYTMRPPVHAPAFGALRRRAAEAAFGDCPLRTPELPLLSDQDGAVVTTADEVRTMLLGTFDRPIDWPSVTAALHRLGVTELHFCGTDNLFSRTPKAKEFRVHAHNPKLALRPAA</sequence>
<evidence type="ECO:0000313" key="7">
    <source>
        <dbReference type="Proteomes" id="UP001144096"/>
    </source>
</evidence>
<evidence type="ECO:0000259" key="5">
    <source>
        <dbReference type="Pfam" id="PF21124"/>
    </source>
</evidence>
<dbReference type="Gene3D" id="3.40.366.10">
    <property type="entry name" value="Malonyl-Coenzyme A Acyl Carrier Protein, domain 2"/>
    <property type="match status" value="2"/>
</dbReference>
<dbReference type="InterPro" id="IPR050858">
    <property type="entry name" value="Mal-CoA-ACP_Trans/PKS_FabD"/>
</dbReference>
<proteinExistence type="predicted"/>
<feature type="domain" description="Malonyl-CoA-[acyl-carrier-protein] transacylase small" evidence="5">
    <location>
        <begin position="130"/>
        <end position="186"/>
    </location>
</feature>
<keyword evidence="3" id="KW-0012">Acyltransferase</keyword>
<dbReference type="EMBL" id="JAMXQV010000046">
    <property type="protein sequence ID" value="MCR6490465.1"/>
    <property type="molecule type" value="Genomic_DNA"/>
</dbReference>
<comment type="caution">
    <text evidence="6">The sequence shown here is derived from an EMBL/GenBank/DDBJ whole genome shotgun (WGS) entry which is preliminary data.</text>
</comment>
<name>A0A9X2SRQ0_9PSEU</name>
<gene>
    <name evidence="6" type="ORF">M8542_47440</name>
</gene>
<comment type="catalytic activity">
    <reaction evidence="4">
        <text>holo-[ACP] + malonyl-CoA = malonyl-[ACP] + CoA</text>
        <dbReference type="Rhea" id="RHEA:41792"/>
        <dbReference type="Rhea" id="RHEA-COMP:9623"/>
        <dbReference type="Rhea" id="RHEA-COMP:9685"/>
        <dbReference type="ChEBI" id="CHEBI:57287"/>
        <dbReference type="ChEBI" id="CHEBI:57384"/>
        <dbReference type="ChEBI" id="CHEBI:64479"/>
        <dbReference type="ChEBI" id="CHEBI:78449"/>
        <dbReference type="EC" id="2.3.1.39"/>
    </reaction>
</comment>
<dbReference type="InterPro" id="IPR016035">
    <property type="entry name" value="Acyl_Trfase/lysoPLipase"/>
</dbReference>
<dbReference type="SUPFAM" id="SSF52151">
    <property type="entry name" value="FabD/lysophospholipase-like"/>
    <property type="match status" value="1"/>
</dbReference>
<evidence type="ECO:0000256" key="3">
    <source>
        <dbReference type="ARBA" id="ARBA00023315"/>
    </source>
</evidence>
<dbReference type="InterPro" id="IPR001227">
    <property type="entry name" value="Ac_transferase_dom_sf"/>
</dbReference>
<dbReference type="InterPro" id="IPR049416">
    <property type="entry name" value="VinK-like_small"/>
</dbReference>
<keyword evidence="2" id="KW-0808">Transferase</keyword>
<evidence type="ECO:0000313" key="6">
    <source>
        <dbReference type="EMBL" id="MCR6490465.1"/>
    </source>
</evidence>
<keyword evidence="7" id="KW-1185">Reference proteome</keyword>
<reference evidence="6" key="1">
    <citation type="submission" date="2022-06" db="EMBL/GenBank/DDBJ databases">
        <title>Amycolatopsis iheyaensis sp. nov., a new species of the genus Amycolatopsis isolated from soil in Iheya island, Japan.</title>
        <authorList>
            <person name="Ngamcharungchit C."/>
            <person name="Kanto H."/>
            <person name="Take A."/>
            <person name="Intra B."/>
            <person name="Matsumoto A."/>
            <person name="Panbangred W."/>
            <person name="Inahashi Y."/>
        </authorList>
    </citation>
    <scope>NUCLEOTIDE SEQUENCE</scope>
    <source>
        <strain evidence="6">OK19-0408</strain>
    </source>
</reference>